<protein>
    <submittedName>
        <fullName evidence="2">DUF2344 domain-containing protein</fullName>
    </submittedName>
</protein>
<comment type="caution">
    <text evidence="2">The sequence shown here is derived from an EMBL/GenBank/DDBJ whole genome shotgun (WGS) entry which is preliminary data.</text>
</comment>
<proteinExistence type="predicted"/>
<feature type="domain" description="DUF2344" evidence="1">
    <location>
        <begin position="2"/>
        <end position="192"/>
    </location>
</feature>
<organism evidence="2 3">
    <name type="scientific">Extibacter muris</name>
    <dbReference type="NCBI Taxonomy" id="1796622"/>
    <lineage>
        <taxon>Bacteria</taxon>
        <taxon>Bacillati</taxon>
        <taxon>Bacillota</taxon>
        <taxon>Clostridia</taxon>
        <taxon>Lachnospirales</taxon>
        <taxon>Lachnospiraceae</taxon>
        <taxon>Extibacter</taxon>
    </lineage>
</organism>
<dbReference type="EMBL" id="SMMX01000004">
    <property type="protein sequence ID" value="TDA22336.1"/>
    <property type="molecule type" value="Genomic_DNA"/>
</dbReference>
<dbReference type="Pfam" id="PF10105">
    <property type="entry name" value="DUF2344"/>
    <property type="match status" value="1"/>
</dbReference>
<dbReference type="InterPro" id="IPR018768">
    <property type="entry name" value="DUF2344"/>
</dbReference>
<reference evidence="2 3" key="1">
    <citation type="journal article" date="2016" name="Nat. Microbiol.">
        <title>The Mouse Intestinal Bacterial Collection (miBC) provides host-specific insight into cultured diversity and functional potential of the gut microbiota.</title>
        <authorList>
            <person name="Lagkouvardos I."/>
            <person name="Pukall R."/>
            <person name="Abt B."/>
            <person name="Foesel B.U."/>
            <person name="Meier-Kolthoff J.P."/>
            <person name="Kumar N."/>
            <person name="Bresciani A."/>
            <person name="Martinez I."/>
            <person name="Just S."/>
            <person name="Ziegler C."/>
            <person name="Brugiroux S."/>
            <person name="Garzetti D."/>
            <person name="Wenning M."/>
            <person name="Bui T.P."/>
            <person name="Wang J."/>
            <person name="Hugenholtz F."/>
            <person name="Plugge C.M."/>
            <person name="Peterson D.A."/>
            <person name="Hornef M.W."/>
            <person name="Baines J.F."/>
            <person name="Smidt H."/>
            <person name="Walter J."/>
            <person name="Kristiansen K."/>
            <person name="Nielsen H.B."/>
            <person name="Haller D."/>
            <person name="Overmann J."/>
            <person name="Stecher B."/>
            <person name="Clavel T."/>
        </authorList>
    </citation>
    <scope>NUCLEOTIDE SEQUENCE [LARGE SCALE GENOMIC DNA]</scope>
    <source>
        <strain evidence="2 3">DSM 28560</strain>
    </source>
</reference>
<evidence type="ECO:0000313" key="2">
    <source>
        <dbReference type="EMBL" id="TDA22336.1"/>
    </source>
</evidence>
<evidence type="ECO:0000313" key="3">
    <source>
        <dbReference type="Proteomes" id="UP000295710"/>
    </source>
</evidence>
<dbReference type="NCBIfam" id="TIGR03936">
    <property type="entry name" value="sam_1_link_chp"/>
    <property type="match status" value="1"/>
</dbReference>
<sequence>MKARIKFRKTGVMKFIGHLDVMRYFQKAMRRAEIPIAFTSGYSPHMIMSFAQPLGIGITSDAEYLDIELSEPVAAADAIRQLNSVMVEGIEVVGFVRIADDKKSSGMTIVAAAGYEVTFPKTFRTSDDIIQIPEPWKVRADSFMEQEQIVVWKKTKRSEKEVDIKPMIYDFTVNKSSIYLLLATGSEQNLKPDLVMETYVSYLGLDIEKIPVHYHRLEVYARKDGELVPLEALEI</sequence>
<name>A0A4R4FHP2_9FIRM</name>
<accession>A0A4R4FHP2</accession>
<dbReference type="AlphaFoldDB" id="A0A4R4FHP2"/>
<gene>
    <name evidence="2" type="ORF">E1963_06145</name>
</gene>
<keyword evidence="3" id="KW-1185">Reference proteome</keyword>
<dbReference type="Proteomes" id="UP000295710">
    <property type="component" value="Unassembled WGS sequence"/>
</dbReference>
<evidence type="ECO:0000259" key="1">
    <source>
        <dbReference type="Pfam" id="PF10105"/>
    </source>
</evidence>